<evidence type="ECO:0000313" key="3">
    <source>
        <dbReference type="Proteomes" id="UP000779508"/>
    </source>
</evidence>
<dbReference type="RefSeq" id="WP_216415718.1">
    <property type="nucleotide sequence ID" value="NZ_JAHLQK010000002.1"/>
</dbReference>
<accession>A0ABS6G122</accession>
<keyword evidence="3" id="KW-1185">Reference proteome</keyword>
<dbReference type="EMBL" id="JAHLQK010000002">
    <property type="protein sequence ID" value="MBU5676191.1"/>
    <property type="molecule type" value="Genomic_DNA"/>
</dbReference>
<dbReference type="PANTHER" id="PTHR43777:SF1">
    <property type="entry name" value="MOLYBDENUM COFACTOR CYTIDYLYLTRANSFERASE"/>
    <property type="match status" value="1"/>
</dbReference>
<name>A0ABS6G122_9FIRM</name>
<feature type="domain" description="MobA-like NTP transferase" evidence="1">
    <location>
        <begin position="3"/>
        <end position="160"/>
    </location>
</feature>
<proteinExistence type="predicted"/>
<dbReference type="CDD" id="cd04182">
    <property type="entry name" value="GT_2_like_f"/>
    <property type="match status" value="1"/>
</dbReference>
<dbReference type="Proteomes" id="UP000779508">
    <property type="component" value="Unassembled WGS sequence"/>
</dbReference>
<sequence length="189" mass="21710">MIGIILAAGYSRRMGTNKLLLPFRNKRIIEVIIEEAISSKFEKVYIVCRNNEIKDIASKYPINIVINERAHEGQSTSVVEAIKEAGDNADSYMFLMGDQPLIHRDFINEMIDFYYSNSSSILVPLYNGKRGTPVVFSSNWRTEILKLKGDEGGRQIIKKNIEEVLEYRVDIEDLGRDIDNREDYESILL</sequence>
<gene>
    <name evidence="2" type="ORF">KQI88_07160</name>
</gene>
<dbReference type="InterPro" id="IPR025877">
    <property type="entry name" value="MobA-like_NTP_Trfase"/>
</dbReference>
<comment type="caution">
    <text evidence="2">The sequence shown here is derived from an EMBL/GenBank/DDBJ whole genome shotgun (WGS) entry which is preliminary data.</text>
</comment>
<dbReference type="PANTHER" id="PTHR43777">
    <property type="entry name" value="MOLYBDENUM COFACTOR CYTIDYLYLTRANSFERASE"/>
    <property type="match status" value="1"/>
</dbReference>
<reference evidence="2 3" key="1">
    <citation type="submission" date="2021-06" db="EMBL/GenBank/DDBJ databases">
        <authorList>
            <person name="Sun Q."/>
            <person name="Li D."/>
        </authorList>
    </citation>
    <scope>NUCLEOTIDE SEQUENCE [LARGE SCALE GENOMIC DNA]</scope>
    <source>
        <strain evidence="2 3">MSJ-5</strain>
    </source>
</reference>
<organism evidence="2 3">
    <name type="scientific">Alkaliphilus flagellatus</name>
    <dbReference type="NCBI Taxonomy" id="2841507"/>
    <lineage>
        <taxon>Bacteria</taxon>
        <taxon>Bacillati</taxon>
        <taxon>Bacillota</taxon>
        <taxon>Clostridia</taxon>
        <taxon>Peptostreptococcales</taxon>
        <taxon>Natronincolaceae</taxon>
        <taxon>Alkaliphilus</taxon>
    </lineage>
</organism>
<evidence type="ECO:0000259" key="1">
    <source>
        <dbReference type="Pfam" id="PF12804"/>
    </source>
</evidence>
<evidence type="ECO:0000313" key="2">
    <source>
        <dbReference type="EMBL" id="MBU5676191.1"/>
    </source>
</evidence>
<protein>
    <submittedName>
        <fullName evidence="2">Nucleotidyltransferase family protein</fullName>
    </submittedName>
</protein>
<dbReference type="Pfam" id="PF12804">
    <property type="entry name" value="NTP_transf_3"/>
    <property type="match status" value="1"/>
</dbReference>